<accession>A0ABY6HSU8</accession>
<gene>
    <name evidence="1" type="ORF">NEF87_002776</name>
</gene>
<keyword evidence="2" id="KW-1185">Reference proteome</keyword>
<evidence type="ECO:0000313" key="2">
    <source>
        <dbReference type="Proteomes" id="UP001208689"/>
    </source>
</evidence>
<dbReference type="Proteomes" id="UP001208689">
    <property type="component" value="Chromosome"/>
</dbReference>
<proteinExistence type="predicted"/>
<reference evidence="1" key="1">
    <citation type="submission" date="2022-09" db="EMBL/GenBank/DDBJ databases">
        <title>Actin cytoskeleton and complex cell architecture in an #Asgard archaeon.</title>
        <authorList>
            <person name="Ponce Toledo R.I."/>
            <person name="Schleper C."/>
            <person name="Rodrigues Oliveira T."/>
            <person name="Wollweber F."/>
            <person name="Xu J."/>
            <person name="Rittmann S."/>
            <person name="Klingl A."/>
            <person name="Pilhofer M."/>
        </authorList>
    </citation>
    <scope>NUCLEOTIDE SEQUENCE</scope>
    <source>
        <strain evidence="1">B-35</strain>
    </source>
</reference>
<name>A0ABY6HSU8_9ARCH</name>
<dbReference type="InterPro" id="IPR029060">
    <property type="entry name" value="PIN-like_dom_sf"/>
</dbReference>
<protein>
    <recommendedName>
        <fullName evidence="3">PIN domain-containing protein</fullName>
    </recommendedName>
</protein>
<evidence type="ECO:0008006" key="3">
    <source>
        <dbReference type="Google" id="ProtNLM"/>
    </source>
</evidence>
<evidence type="ECO:0000313" key="1">
    <source>
        <dbReference type="EMBL" id="UYP46491.1"/>
    </source>
</evidence>
<dbReference type="EMBL" id="CP104013">
    <property type="protein sequence ID" value="UYP46491.1"/>
    <property type="molecule type" value="Genomic_DNA"/>
</dbReference>
<organism evidence="1 2">
    <name type="scientific">Candidatus Lokiarchaeum ossiferum</name>
    <dbReference type="NCBI Taxonomy" id="2951803"/>
    <lineage>
        <taxon>Archaea</taxon>
        <taxon>Promethearchaeati</taxon>
        <taxon>Promethearchaeota</taxon>
        <taxon>Promethearchaeia</taxon>
        <taxon>Promethearchaeales</taxon>
        <taxon>Promethearchaeaceae</taxon>
        <taxon>Candidatus Lokiarchaeum</taxon>
    </lineage>
</organism>
<dbReference type="SUPFAM" id="SSF88723">
    <property type="entry name" value="PIN domain-like"/>
    <property type="match status" value="1"/>
</dbReference>
<sequence length="242" mass="28310">MPPFAEFPFCLENCHVLEPLPHHPKVVDFLRGLNVPPRILPDLYTLSVPAAKLALYEQHYGVIQEQHPYRPLAFGVDDWIVAYLAAENQWGVASLDHHLLINLREFLDYEAYWPEDIANLPADAMVLIDSNILLHFCDHQRSQRERIRQMFTSNPSVTFILSANILEEMGRVYHRKFDRSALPSSLKTPSYQVKETDIAVFVEDFGRFESGKARRKRKARQKTLIQSKYPRKTKWERMVENY</sequence>